<keyword evidence="3" id="KW-1185">Reference proteome</keyword>
<dbReference type="Proteomes" id="UP000002640">
    <property type="component" value="Unassembled WGS sequence"/>
</dbReference>
<evidence type="ECO:0000313" key="3">
    <source>
        <dbReference type="Proteomes" id="UP000002640"/>
    </source>
</evidence>
<proteinExistence type="predicted"/>
<sequence>MLYGLHKRTGTLLSRLHQHIGIETDAARTGDSLLAALSSLCRDPEKFERQLRPGIRVYSCLPHEVSRESKDLLEKLAKISYSHGISSRRMSYASSSGPSFAPVASAYPKRHLPWARNRVEAIQPIVASAMKRALPPPSSESFDVSKRTQSSTTHRMILQENLEALFSMECLVVTAYLEAATPVLYCCYVLVMVHLPSARYHAEMAGVTMENVGSKILFLFIFGLLQIASFVLLVAMVKR</sequence>
<dbReference type="KEGG" id="psoj:PHYSODRAFT_301126"/>
<dbReference type="RefSeq" id="XP_009527530.1">
    <property type="nucleotide sequence ID" value="XM_009529235.1"/>
</dbReference>
<feature type="transmembrane region" description="Helical" evidence="1">
    <location>
        <begin position="175"/>
        <end position="196"/>
    </location>
</feature>
<dbReference type="InParanoid" id="G4ZF41"/>
<name>G4ZF41_PHYSP</name>
<feature type="transmembrane region" description="Helical" evidence="1">
    <location>
        <begin position="216"/>
        <end position="237"/>
    </location>
</feature>
<keyword evidence="1" id="KW-0472">Membrane</keyword>
<dbReference type="EMBL" id="JH159154">
    <property type="protein sequence ID" value="EGZ18472.1"/>
    <property type="molecule type" value="Genomic_DNA"/>
</dbReference>
<dbReference type="AlphaFoldDB" id="G4ZF41"/>
<protein>
    <submittedName>
        <fullName evidence="2">Uncharacterized protein</fullName>
    </submittedName>
</protein>
<accession>G4ZF41</accession>
<keyword evidence="1" id="KW-0812">Transmembrane</keyword>
<organism evidence="2 3">
    <name type="scientific">Phytophthora sojae (strain P6497)</name>
    <name type="common">Soybean stem and root rot agent</name>
    <name type="synonym">Phytophthora megasperma f. sp. glycines</name>
    <dbReference type="NCBI Taxonomy" id="1094619"/>
    <lineage>
        <taxon>Eukaryota</taxon>
        <taxon>Sar</taxon>
        <taxon>Stramenopiles</taxon>
        <taxon>Oomycota</taxon>
        <taxon>Peronosporomycetes</taxon>
        <taxon>Peronosporales</taxon>
        <taxon>Peronosporaceae</taxon>
        <taxon>Phytophthora</taxon>
    </lineage>
</organism>
<gene>
    <name evidence="2" type="ORF">PHYSODRAFT_301126</name>
</gene>
<reference evidence="2 3" key="1">
    <citation type="journal article" date="2006" name="Science">
        <title>Phytophthora genome sequences uncover evolutionary origins and mechanisms of pathogenesis.</title>
        <authorList>
            <person name="Tyler B.M."/>
            <person name="Tripathy S."/>
            <person name="Zhang X."/>
            <person name="Dehal P."/>
            <person name="Jiang R.H."/>
            <person name="Aerts A."/>
            <person name="Arredondo F.D."/>
            <person name="Baxter L."/>
            <person name="Bensasson D."/>
            <person name="Beynon J.L."/>
            <person name="Chapman J."/>
            <person name="Damasceno C.M."/>
            <person name="Dorrance A.E."/>
            <person name="Dou D."/>
            <person name="Dickerman A.W."/>
            <person name="Dubchak I.L."/>
            <person name="Garbelotto M."/>
            <person name="Gijzen M."/>
            <person name="Gordon S.G."/>
            <person name="Govers F."/>
            <person name="Grunwald N.J."/>
            <person name="Huang W."/>
            <person name="Ivors K.L."/>
            <person name="Jones R.W."/>
            <person name="Kamoun S."/>
            <person name="Krampis K."/>
            <person name="Lamour K.H."/>
            <person name="Lee M.K."/>
            <person name="McDonald W.H."/>
            <person name="Medina M."/>
            <person name="Meijer H.J."/>
            <person name="Nordberg E.K."/>
            <person name="Maclean D.J."/>
            <person name="Ospina-Giraldo M.D."/>
            <person name="Morris P.F."/>
            <person name="Phuntumart V."/>
            <person name="Putnam N.H."/>
            <person name="Rash S."/>
            <person name="Rose J.K."/>
            <person name="Sakihama Y."/>
            <person name="Salamov A.A."/>
            <person name="Savidor A."/>
            <person name="Scheuring C.F."/>
            <person name="Smith B.M."/>
            <person name="Sobral B.W."/>
            <person name="Terry A."/>
            <person name="Torto-Alalibo T.A."/>
            <person name="Win J."/>
            <person name="Xu Z."/>
            <person name="Zhang H."/>
            <person name="Grigoriev I.V."/>
            <person name="Rokhsar D.S."/>
            <person name="Boore J.L."/>
        </authorList>
    </citation>
    <scope>NUCLEOTIDE SEQUENCE [LARGE SCALE GENOMIC DNA]</scope>
    <source>
        <strain evidence="2 3">P6497</strain>
    </source>
</reference>
<keyword evidence="1" id="KW-1133">Transmembrane helix</keyword>
<evidence type="ECO:0000313" key="2">
    <source>
        <dbReference type="EMBL" id="EGZ18472.1"/>
    </source>
</evidence>
<evidence type="ECO:0000256" key="1">
    <source>
        <dbReference type="SAM" id="Phobius"/>
    </source>
</evidence>
<dbReference type="GeneID" id="20641954"/>